<name>A0A5K4FAX9_SCHMA</name>
<dbReference type="GO" id="GO:0005544">
    <property type="term" value="F:calcium-dependent phospholipid binding"/>
    <property type="evidence" value="ECO:0007669"/>
    <property type="project" value="InterPro"/>
</dbReference>
<protein>
    <submittedName>
        <fullName evidence="5">Annexin</fullName>
    </submittedName>
</protein>
<keyword evidence="4" id="KW-1185">Reference proteome</keyword>
<dbReference type="Proteomes" id="UP000008854">
    <property type="component" value="Unassembled WGS sequence"/>
</dbReference>
<dbReference type="GO" id="GO:0001786">
    <property type="term" value="F:phosphatidylserine binding"/>
    <property type="evidence" value="ECO:0007669"/>
    <property type="project" value="TreeGrafter"/>
</dbReference>
<organism evidence="4 5">
    <name type="scientific">Schistosoma mansoni</name>
    <name type="common">Blood fluke</name>
    <dbReference type="NCBI Taxonomy" id="6183"/>
    <lineage>
        <taxon>Eukaryota</taxon>
        <taxon>Metazoa</taxon>
        <taxon>Spiralia</taxon>
        <taxon>Lophotrochozoa</taxon>
        <taxon>Platyhelminthes</taxon>
        <taxon>Trematoda</taxon>
        <taxon>Digenea</taxon>
        <taxon>Strigeidida</taxon>
        <taxon>Schistosomatoidea</taxon>
        <taxon>Schistosomatidae</taxon>
        <taxon>Schistosoma</taxon>
    </lineage>
</organism>
<evidence type="ECO:0000313" key="4">
    <source>
        <dbReference type="Proteomes" id="UP000008854"/>
    </source>
</evidence>
<dbReference type="PANTHER" id="PTHR10502">
    <property type="entry name" value="ANNEXIN"/>
    <property type="match status" value="1"/>
</dbReference>
<dbReference type="GO" id="GO:0012506">
    <property type="term" value="C:vesicle membrane"/>
    <property type="evidence" value="ECO:0007669"/>
    <property type="project" value="TreeGrafter"/>
</dbReference>
<dbReference type="PANTHER" id="PTHR10502:SF102">
    <property type="entry name" value="ANNEXIN B11"/>
    <property type="match status" value="1"/>
</dbReference>
<dbReference type="InParanoid" id="A0A5K4FAX9"/>
<reference evidence="5" key="2">
    <citation type="submission" date="2019-11" db="UniProtKB">
        <authorList>
            <consortium name="WormBaseParasite"/>
        </authorList>
    </citation>
    <scope>IDENTIFICATION</scope>
    <source>
        <strain evidence="5">Puerto Rican</strain>
    </source>
</reference>
<dbReference type="AlphaFoldDB" id="A0A5K4FAX9"/>
<reference evidence="4" key="1">
    <citation type="journal article" date="2012" name="PLoS Negl. Trop. Dis.">
        <title>A systematically improved high quality genome and transcriptome of the human blood fluke Schistosoma mansoni.</title>
        <authorList>
            <person name="Protasio A.V."/>
            <person name="Tsai I.J."/>
            <person name="Babbage A."/>
            <person name="Nichol S."/>
            <person name="Hunt M."/>
            <person name="Aslett M.A."/>
            <person name="De Silva N."/>
            <person name="Velarde G.S."/>
            <person name="Anderson T.J."/>
            <person name="Clark R.C."/>
            <person name="Davidson C."/>
            <person name="Dillon G.P."/>
            <person name="Holroyd N.E."/>
            <person name="LoVerde P.T."/>
            <person name="Lloyd C."/>
            <person name="McQuillan J."/>
            <person name="Oliveira G."/>
            <person name="Otto T.D."/>
            <person name="Parker-Manuel S.J."/>
            <person name="Quail M.A."/>
            <person name="Wilson R.A."/>
            <person name="Zerlotini A."/>
            <person name="Dunne D.W."/>
            <person name="Berriman M."/>
        </authorList>
    </citation>
    <scope>NUCLEOTIDE SEQUENCE [LARGE SCALE GENOMIC DNA]</scope>
    <source>
        <strain evidence="4">Puerto Rican</strain>
    </source>
</reference>
<sequence>MSGHGLNTILSIVRCIQNRPRYFAEKLIKATKNTEKDLKTIIRIIVTRCEVDMGQIKEEFLNLYGKSLKDCLKFDNGYNVNEESNQIIQSINHILLGGEARNCRSMLLKLIRE</sequence>
<dbReference type="GO" id="GO:0005509">
    <property type="term" value="F:calcium ion binding"/>
    <property type="evidence" value="ECO:0007669"/>
    <property type="project" value="InterPro"/>
</dbReference>
<comment type="similarity">
    <text evidence="1">Belongs to the annexin family.</text>
</comment>
<evidence type="ECO:0000256" key="1">
    <source>
        <dbReference type="ARBA" id="ARBA00007831"/>
    </source>
</evidence>
<dbReference type="InterPro" id="IPR018502">
    <property type="entry name" value="Annexin_repeat"/>
</dbReference>
<evidence type="ECO:0000313" key="5">
    <source>
        <dbReference type="WBParaSite" id="Smp_329260.1"/>
    </source>
</evidence>
<dbReference type="WBParaSite" id="Smp_329260.1">
    <property type="protein sequence ID" value="Smp_329260.1"/>
    <property type="gene ID" value="Smp_329260"/>
</dbReference>
<dbReference type="PROSITE" id="PS51897">
    <property type="entry name" value="ANNEXIN_2"/>
    <property type="match status" value="1"/>
</dbReference>
<keyword evidence="2" id="KW-0677">Repeat</keyword>
<evidence type="ECO:0000256" key="3">
    <source>
        <dbReference type="ARBA" id="ARBA00023216"/>
    </source>
</evidence>
<dbReference type="SUPFAM" id="SSF47874">
    <property type="entry name" value="Annexin"/>
    <property type="match status" value="1"/>
</dbReference>
<dbReference type="GO" id="GO:0005737">
    <property type="term" value="C:cytoplasm"/>
    <property type="evidence" value="ECO:0007669"/>
    <property type="project" value="TreeGrafter"/>
</dbReference>
<accession>A0A5K4FAX9</accession>
<proteinExistence type="inferred from homology"/>
<dbReference type="Gene3D" id="1.10.220.10">
    <property type="entry name" value="Annexin"/>
    <property type="match status" value="1"/>
</dbReference>
<evidence type="ECO:0000256" key="2">
    <source>
        <dbReference type="ARBA" id="ARBA00022737"/>
    </source>
</evidence>
<dbReference type="Pfam" id="PF00191">
    <property type="entry name" value="Annexin"/>
    <property type="match status" value="1"/>
</dbReference>
<dbReference type="InterPro" id="IPR037104">
    <property type="entry name" value="Annexin_sf"/>
</dbReference>
<dbReference type="GO" id="GO:0005886">
    <property type="term" value="C:plasma membrane"/>
    <property type="evidence" value="ECO:0007669"/>
    <property type="project" value="TreeGrafter"/>
</dbReference>
<keyword evidence="3" id="KW-0041">Annexin</keyword>
<dbReference type="GO" id="GO:0005634">
    <property type="term" value="C:nucleus"/>
    <property type="evidence" value="ECO:0007669"/>
    <property type="project" value="TreeGrafter"/>
</dbReference>